<keyword evidence="3 5" id="KW-1133">Transmembrane helix</keyword>
<evidence type="ECO:0000256" key="4">
    <source>
        <dbReference type="ARBA" id="ARBA00023136"/>
    </source>
</evidence>
<gene>
    <name evidence="7" type="primary">rrtA</name>
    <name evidence="7" type="ORF">C7H08_07215</name>
</gene>
<dbReference type="InterPro" id="IPR023826">
    <property type="entry name" value="Rhom-like_SP_proteobac"/>
</dbReference>
<dbReference type="Pfam" id="PF01694">
    <property type="entry name" value="Rhomboid"/>
    <property type="match status" value="1"/>
</dbReference>
<name>A0A2T1KEB0_9GAMM</name>
<dbReference type="Gene3D" id="1.20.1540.10">
    <property type="entry name" value="Rhomboid-like"/>
    <property type="match status" value="1"/>
</dbReference>
<dbReference type="NCBIfam" id="TIGR03902">
    <property type="entry name" value="rhom_GG_sort"/>
    <property type="match status" value="1"/>
</dbReference>
<dbReference type="EMBL" id="PXNN01000011">
    <property type="protein sequence ID" value="PSF08469.1"/>
    <property type="molecule type" value="Genomic_DNA"/>
</dbReference>
<dbReference type="InterPro" id="IPR035952">
    <property type="entry name" value="Rhomboid-like_sf"/>
</dbReference>
<feature type="transmembrane region" description="Helical" evidence="5">
    <location>
        <begin position="86"/>
        <end position="103"/>
    </location>
</feature>
<evidence type="ECO:0000256" key="5">
    <source>
        <dbReference type="SAM" id="Phobius"/>
    </source>
</evidence>
<dbReference type="GO" id="GO:0016020">
    <property type="term" value="C:membrane"/>
    <property type="evidence" value="ECO:0007669"/>
    <property type="project" value="UniProtKB-SubCell"/>
</dbReference>
<comment type="subcellular location">
    <subcellularLocation>
        <location evidence="1">Membrane</location>
        <topology evidence="1">Multi-pass membrane protein</topology>
    </subcellularLocation>
</comment>
<protein>
    <submittedName>
        <fullName evidence="7">Rhombosortase</fullName>
    </submittedName>
</protein>
<evidence type="ECO:0000256" key="1">
    <source>
        <dbReference type="ARBA" id="ARBA00004141"/>
    </source>
</evidence>
<evidence type="ECO:0000313" key="7">
    <source>
        <dbReference type="EMBL" id="PSF08469.1"/>
    </source>
</evidence>
<keyword evidence="4 5" id="KW-0472">Membrane</keyword>
<evidence type="ECO:0000256" key="3">
    <source>
        <dbReference type="ARBA" id="ARBA00022989"/>
    </source>
</evidence>
<keyword evidence="8" id="KW-1185">Reference proteome</keyword>
<feature type="transmembrane region" description="Helical" evidence="5">
    <location>
        <begin position="109"/>
        <end position="127"/>
    </location>
</feature>
<dbReference type="OrthoDB" id="196054at2"/>
<organism evidence="7 8">
    <name type="scientific">Marinobacter halophilus</name>
    <dbReference type="NCBI Taxonomy" id="1323740"/>
    <lineage>
        <taxon>Bacteria</taxon>
        <taxon>Pseudomonadati</taxon>
        <taxon>Pseudomonadota</taxon>
        <taxon>Gammaproteobacteria</taxon>
        <taxon>Pseudomonadales</taxon>
        <taxon>Marinobacteraceae</taxon>
        <taxon>Marinobacter</taxon>
    </lineage>
</organism>
<sequence length="199" mass="21814">MRNESRMGYRMVNRPAPILMILLMLLYLAPAQPLEWQPELLQSREWWRLITGHLVHLSGRHLMLNVAGLITLWMLYPCFLSLRDTALATVFIAVGISLGLLLLQPDLPGYRGFSGCLHGLAAMLAIRGLGHERILSVGVLVLVPGKLAMEAVGVGLADTARLIGGPVIWQAHVLGFSAGVVLAGLHWFKSQTPRQSSPE</sequence>
<feature type="transmembrane region" description="Helical" evidence="5">
    <location>
        <begin position="57"/>
        <end position="79"/>
    </location>
</feature>
<feature type="transmembrane region" description="Helical" evidence="5">
    <location>
        <begin position="168"/>
        <end position="188"/>
    </location>
</feature>
<dbReference type="SUPFAM" id="SSF144091">
    <property type="entry name" value="Rhomboid-like"/>
    <property type="match status" value="1"/>
</dbReference>
<dbReference type="Proteomes" id="UP000238385">
    <property type="component" value="Unassembled WGS sequence"/>
</dbReference>
<evidence type="ECO:0000259" key="6">
    <source>
        <dbReference type="Pfam" id="PF01694"/>
    </source>
</evidence>
<dbReference type="GO" id="GO:0004252">
    <property type="term" value="F:serine-type endopeptidase activity"/>
    <property type="evidence" value="ECO:0007669"/>
    <property type="project" value="InterPro"/>
</dbReference>
<feature type="transmembrane region" description="Helical" evidence="5">
    <location>
        <begin position="134"/>
        <end position="156"/>
    </location>
</feature>
<keyword evidence="2 5" id="KW-0812">Transmembrane</keyword>
<evidence type="ECO:0000256" key="2">
    <source>
        <dbReference type="ARBA" id="ARBA00022692"/>
    </source>
</evidence>
<accession>A0A2T1KEB0</accession>
<feature type="domain" description="Peptidase S54 rhomboid" evidence="6">
    <location>
        <begin position="44"/>
        <end position="184"/>
    </location>
</feature>
<proteinExistence type="predicted"/>
<evidence type="ECO:0000313" key="8">
    <source>
        <dbReference type="Proteomes" id="UP000238385"/>
    </source>
</evidence>
<comment type="caution">
    <text evidence="7">The sequence shown here is derived from an EMBL/GenBank/DDBJ whole genome shotgun (WGS) entry which is preliminary data.</text>
</comment>
<dbReference type="InterPro" id="IPR022764">
    <property type="entry name" value="Peptidase_S54_rhomboid_dom"/>
</dbReference>
<dbReference type="AlphaFoldDB" id="A0A2T1KEB0"/>
<reference evidence="7 8" key="1">
    <citation type="submission" date="2018-03" db="EMBL/GenBank/DDBJ databases">
        <title>Marinobacter brunus sp. nov., a marine bacterium of Gamma-proteobacteria isolated from the surface seawater of the South China Sea.</title>
        <authorList>
            <person name="Cheng H."/>
            <person name="Wu Y.-H."/>
            <person name="Xamxidin M."/>
            <person name="Xu X.-W."/>
        </authorList>
    </citation>
    <scope>NUCLEOTIDE SEQUENCE [LARGE SCALE GENOMIC DNA]</scope>
    <source>
        <strain evidence="7 8">JCM 30472</strain>
    </source>
</reference>